<feature type="domain" description="Plastocyanin-like" evidence="4">
    <location>
        <begin position="167"/>
        <end position="330"/>
    </location>
</feature>
<dbReference type="Pfam" id="PF00394">
    <property type="entry name" value="Cu-oxidase"/>
    <property type="match status" value="1"/>
</dbReference>
<dbReference type="PANTHER" id="PTHR11709:SF511">
    <property type="entry name" value="LACCASE"/>
    <property type="match status" value="1"/>
</dbReference>
<evidence type="ECO:0000313" key="7">
    <source>
        <dbReference type="EMBL" id="EXX72417.1"/>
    </source>
</evidence>
<feature type="chain" id="PRO_5001474490" evidence="3">
    <location>
        <begin position="17"/>
        <end position="530"/>
    </location>
</feature>
<dbReference type="Proteomes" id="UP000022910">
    <property type="component" value="Unassembled WGS sequence"/>
</dbReference>
<accession>A0A015JS75</accession>
<gene>
    <name evidence="7" type="ORF">RirG_069550</name>
</gene>
<comment type="similarity">
    <text evidence="1">Belongs to the multicopper oxidase family.</text>
</comment>
<dbReference type="OrthoDB" id="2121828at2759"/>
<dbReference type="Gene3D" id="2.60.40.420">
    <property type="entry name" value="Cupredoxins - blue copper proteins"/>
    <property type="match status" value="3"/>
</dbReference>
<proteinExistence type="inferred from homology"/>
<dbReference type="CDD" id="cd13857">
    <property type="entry name" value="CuRO_1_Diphenol_Ox"/>
    <property type="match status" value="1"/>
</dbReference>
<feature type="domain" description="Plastocyanin-like" evidence="5">
    <location>
        <begin position="413"/>
        <end position="510"/>
    </location>
</feature>
<keyword evidence="8" id="KW-1185">Reference proteome</keyword>
<feature type="domain" description="Plastocyanin-like" evidence="6">
    <location>
        <begin position="48"/>
        <end position="158"/>
    </location>
</feature>
<dbReference type="Pfam" id="PF07732">
    <property type="entry name" value="Cu-oxidase_3"/>
    <property type="match status" value="1"/>
</dbReference>
<evidence type="ECO:0000313" key="8">
    <source>
        <dbReference type="Proteomes" id="UP000022910"/>
    </source>
</evidence>
<protein>
    <submittedName>
        <fullName evidence="7">Fet5p</fullName>
    </submittedName>
</protein>
<sequence>MTFKIFFLLYCVIVLANLISSTPIWDQNVRAYEPKTNVFDLTIKKVGLAPDGFSRILSTINGQYPGPTIEVNKGDRVIINVHNELGEPTAIHSHGIFQRGTPWFDGAIGQTQCGIPDNYIFTYDYTVSDQFGTYWYHSHATTQYVDGIVGALIIHDPDDPYITEYDEEIIVMLTDYHHVESQILLESFFTPASEGEEVFPDNGLINGKNNFNCSQAPPGSTCVDNAGLAKFVFIPKKSYRLRIINTSAFSSFFFSIDKHEMEVIEVEGSYTKRNKIHRLPINVAQRYSVIVTANQPVDNYVMRSEFQKTCMPDEASKLPVITAIVHYDGAPEDSAPKDAPWKDFLEECIDLDHKTLQPLYEEKVPEATKEMELVIAFHNDSLGIVKAFLNESTYVPNIYSPSLLKAFAGQIYDLPPARNAFIFDNFGEVVDISFINTDEGEHPFHIHGHQFWVLGTGNGTIVDKDALNKVNPIKRDTSTIPAKGWMVFRFVADNPGWHLQSGLLMQLIEFPEEIKKMNPPQEWARLCDLT</sequence>
<comment type="caution">
    <text evidence="7">The sequence shown here is derived from an EMBL/GenBank/DDBJ whole genome shotgun (WGS) entry which is preliminary data.</text>
</comment>
<dbReference type="InterPro" id="IPR008972">
    <property type="entry name" value="Cupredoxin"/>
</dbReference>
<dbReference type="SUPFAM" id="SSF49503">
    <property type="entry name" value="Cupredoxins"/>
    <property type="match status" value="3"/>
</dbReference>
<keyword evidence="2" id="KW-0186">Copper</keyword>
<dbReference type="EMBL" id="JEMT01015407">
    <property type="protein sequence ID" value="EXX72417.1"/>
    <property type="molecule type" value="Genomic_DNA"/>
</dbReference>
<dbReference type="HOGENOM" id="CLU_006504_7_1_1"/>
<dbReference type="GO" id="GO:0016491">
    <property type="term" value="F:oxidoreductase activity"/>
    <property type="evidence" value="ECO:0007669"/>
    <property type="project" value="InterPro"/>
</dbReference>
<evidence type="ECO:0000259" key="6">
    <source>
        <dbReference type="Pfam" id="PF07732"/>
    </source>
</evidence>
<keyword evidence="3" id="KW-0732">Signal</keyword>
<dbReference type="Pfam" id="PF07731">
    <property type="entry name" value="Cu-oxidase_2"/>
    <property type="match status" value="1"/>
</dbReference>
<dbReference type="InterPro" id="IPR011707">
    <property type="entry name" value="Cu-oxidase-like_N"/>
</dbReference>
<dbReference type="GO" id="GO:0005507">
    <property type="term" value="F:copper ion binding"/>
    <property type="evidence" value="ECO:0007669"/>
    <property type="project" value="InterPro"/>
</dbReference>
<evidence type="ECO:0000259" key="4">
    <source>
        <dbReference type="Pfam" id="PF00394"/>
    </source>
</evidence>
<dbReference type="InterPro" id="IPR045087">
    <property type="entry name" value="Cu-oxidase_fam"/>
</dbReference>
<evidence type="ECO:0000256" key="3">
    <source>
        <dbReference type="SAM" id="SignalP"/>
    </source>
</evidence>
<reference evidence="7 8" key="1">
    <citation type="submission" date="2014-02" db="EMBL/GenBank/DDBJ databases">
        <title>Single nucleus genome sequencing reveals high similarity among nuclei of an endomycorrhizal fungus.</title>
        <authorList>
            <person name="Lin K."/>
            <person name="Geurts R."/>
            <person name="Zhang Z."/>
            <person name="Limpens E."/>
            <person name="Saunders D.G."/>
            <person name="Mu D."/>
            <person name="Pang E."/>
            <person name="Cao H."/>
            <person name="Cha H."/>
            <person name="Lin T."/>
            <person name="Zhou Q."/>
            <person name="Shang Y."/>
            <person name="Li Y."/>
            <person name="Ivanov S."/>
            <person name="Sharma T."/>
            <person name="Velzen R.V."/>
            <person name="Ruijter N.D."/>
            <person name="Aanen D.K."/>
            <person name="Win J."/>
            <person name="Kamoun S."/>
            <person name="Bisseling T."/>
            <person name="Huang S."/>
        </authorList>
    </citation>
    <scope>NUCLEOTIDE SEQUENCE [LARGE SCALE GENOMIC DNA]</scope>
    <source>
        <strain evidence="8">DAOM197198w</strain>
    </source>
</reference>
<dbReference type="AlphaFoldDB" id="A0A015JS75"/>
<feature type="signal peptide" evidence="3">
    <location>
        <begin position="1"/>
        <end position="16"/>
    </location>
</feature>
<dbReference type="FunFam" id="2.60.40.420:FF:000045">
    <property type="entry name" value="Laccase 2"/>
    <property type="match status" value="1"/>
</dbReference>
<dbReference type="PANTHER" id="PTHR11709">
    <property type="entry name" value="MULTI-COPPER OXIDASE"/>
    <property type="match status" value="1"/>
</dbReference>
<dbReference type="STRING" id="1432141.A0A015JS75"/>
<evidence type="ECO:0000256" key="1">
    <source>
        <dbReference type="ARBA" id="ARBA00010609"/>
    </source>
</evidence>
<name>A0A015JS75_RHIIW</name>
<dbReference type="InterPro" id="IPR001117">
    <property type="entry name" value="Cu-oxidase_2nd"/>
</dbReference>
<organism evidence="7 8">
    <name type="scientific">Rhizophagus irregularis (strain DAOM 197198w)</name>
    <name type="common">Glomus intraradices</name>
    <dbReference type="NCBI Taxonomy" id="1432141"/>
    <lineage>
        <taxon>Eukaryota</taxon>
        <taxon>Fungi</taxon>
        <taxon>Fungi incertae sedis</taxon>
        <taxon>Mucoromycota</taxon>
        <taxon>Glomeromycotina</taxon>
        <taxon>Glomeromycetes</taxon>
        <taxon>Glomerales</taxon>
        <taxon>Glomeraceae</taxon>
        <taxon>Rhizophagus</taxon>
    </lineage>
</organism>
<evidence type="ECO:0000259" key="5">
    <source>
        <dbReference type="Pfam" id="PF07731"/>
    </source>
</evidence>
<dbReference type="InterPro" id="IPR011706">
    <property type="entry name" value="Cu-oxidase_C"/>
</dbReference>
<evidence type="ECO:0000256" key="2">
    <source>
        <dbReference type="ARBA" id="ARBA00023008"/>
    </source>
</evidence>